<keyword evidence="6 10" id="KW-0328">Glycosyltransferase</keyword>
<evidence type="ECO:0000313" key="13">
    <source>
        <dbReference type="EMBL" id="AZG78007.1"/>
    </source>
</evidence>
<keyword evidence="8 10" id="KW-0320">Glycogen biosynthesis</keyword>
<dbReference type="FunFam" id="2.60.40.10:FF:000169">
    <property type="entry name" value="1,4-alpha-glucan branching enzyme GlgB"/>
    <property type="match status" value="1"/>
</dbReference>
<dbReference type="GO" id="GO:0003844">
    <property type="term" value="F:1,4-alpha-glucan branching enzyme activity"/>
    <property type="evidence" value="ECO:0007669"/>
    <property type="project" value="UniProtKB-UniRule"/>
</dbReference>
<dbReference type="InterPro" id="IPR004193">
    <property type="entry name" value="Glyco_hydro_13_N"/>
</dbReference>
<dbReference type="SMART" id="SM00642">
    <property type="entry name" value="Aamy"/>
    <property type="match status" value="1"/>
</dbReference>
<evidence type="ECO:0000256" key="11">
    <source>
        <dbReference type="PIRSR" id="PIRSR000463-1"/>
    </source>
</evidence>
<dbReference type="AlphaFoldDB" id="A0A3G8M8A3"/>
<evidence type="ECO:0000256" key="9">
    <source>
        <dbReference type="ARBA" id="ARBA00023277"/>
    </source>
</evidence>
<dbReference type="NCBIfam" id="TIGR01515">
    <property type="entry name" value="branching_enzym"/>
    <property type="match status" value="1"/>
</dbReference>
<comment type="function">
    <text evidence="2 10">Catalyzes the formation of the alpha-1,6-glucosidic linkages in glycogen by scission of a 1,4-alpha-linked oligosaccharide from growing alpha-1,4-glucan chains and the subsequent attachment of the oligosaccharide to the alpha-1,6 position.</text>
</comment>
<dbReference type="PANTHER" id="PTHR43651:SF3">
    <property type="entry name" value="1,4-ALPHA-GLUCAN-BRANCHING ENZYME"/>
    <property type="match status" value="1"/>
</dbReference>
<dbReference type="InterPro" id="IPR013783">
    <property type="entry name" value="Ig-like_fold"/>
</dbReference>
<evidence type="ECO:0000313" key="14">
    <source>
        <dbReference type="Proteomes" id="UP000273982"/>
    </source>
</evidence>
<comment type="catalytic activity">
    <reaction evidence="1 10">
        <text>Transfers a segment of a (1-&gt;4)-alpha-D-glucan chain to a primary hydroxy group in a similar glucan chain.</text>
        <dbReference type="EC" id="2.4.1.18"/>
    </reaction>
</comment>
<dbReference type="FunFam" id="2.60.40.1180:FF:000002">
    <property type="entry name" value="1,4-alpha-glucan branching enzyme GlgB"/>
    <property type="match status" value="1"/>
</dbReference>
<evidence type="ECO:0000256" key="7">
    <source>
        <dbReference type="ARBA" id="ARBA00022679"/>
    </source>
</evidence>
<proteinExistence type="inferred from homology"/>
<dbReference type="InterPro" id="IPR013780">
    <property type="entry name" value="Glyco_hydro_b"/>
</dbReference>
<accession>A0A3G8M8A3</accession>
<dbReference type="EMBL" id="CP034086">
    <property type="protein sequence ID" value="AZG78007.1"/>
    <property type="molecule type" value="Genomic_DNA"/>
</dbReference>
<evidence type="ECO:0000256" key="10">
    <source>
        <dbReference type="HAMAP-Rule" id="MF_00685"/>
    </source>
</evidence>
<dbReference type="HAMAP" id="MF_00685">
    <property type="entry name" value="GlgB"/>
    <property type="match status" value="1"/>
</dbReference>
<comment type="similarity">
    <text evidence="4 10">Belongs to the glycosyl hydrolase 13 family. GlgB subfamily.</text>
</comment>
<dbReference type="SUPFAM" id="SSF51011">
    <property type="entry name" value="Glycosyl hydrolase domain"/>
    <property type="match status" value="1"/>
</dbReference>
<dbReference type="Proteomes" id="UP000273982">
    <property type="component" value="Chromosome"/>
</dbReference>
<evidence type="ECO:0000256" key="8">
    <source>
        <dbReference type="ARBA" id="ARBA00023056"/>
    </source>
</evidence>
<evidence type="ECO:0000256" key="5">
    <source>
        <dbReference type="ARBA" id="ARBA00022600"/>
    </source>
</evidence>
<sequence>MTKADWRASANDIDAIIGARHGDPFAVLGLHETPAGYVIRAFVPGATRVEAIAPDGAMIAPLGRVHADGFFEGVTPLKARAPYRLVASNDAARGEFADPYAFSPVLGPTDDHLLVEGAHQKLYDKLGAHVLTHESVEGTHFAVWAPNAKRVSVVGDFNQWDGRRAQMRKRIDSGVWEIFVPGVGAGANYKYEIIGRHGELLPLKADPLGFEAELRPSTASVVASNAPYHWGDESHMRARAEVDPRRSPMSVYEVHLPSWRRGEDGRFLTYDELADQLVTYVADLGFTHIELMPINEHPLDASWGYQPIGLFAPTRRHGDSYGFRRFVDRAHQAGLGVILDWVPAHFPTDEHGLAQFDGGPLYEHSDPKRGFHPDWNTAIYDYGRREVANFLIASALYWLDRFHIDGLRVDAVASMLYLDYSRKPGEWSPNPDGSNDNRDAVAFLQKFNSLVYALYPGVVTIAEESTAWAGVTRPTYAGGLGFGFKWNMGWMNDTLRYLSSEPVHRKWRHSELTFGLLYAFTENFVLPISHDEVVHGKGAIVGKIPGDEWRRFATARAYYGFMWGHPGKKLLFMGQEFGQTGEWNFANSLDWWLLDFPPHRGLQAFIRDLNRVYRENEALYARDCEAEGFQWIVADDAESSVFAFARFGADRSRAIVVVTNFTPVTRSAYRLGLPRAGRWRELVNSDAAIYGGSGLGNLGAIHARAEPFRDFPASAEILLPPLSTLFFAFESDELE</sequence>
<dbReference type="InterPro" id="IPR044143">
    <property type="entry name" value="GlgB_N_E_set_prok"/>
</dbReference>
<dbReference type="CDD" id="cd11322">
    <property type="entry name" value="AmyAc_Glg_BE"/>
    <property type="match status" value="1"/>
</dbReference>
<dbReference type="GO" id="GO:0004553">
    <property type="term" value="F:hydrolase activity, hydrolyzing O-glycosyl compounds"/>
    <property type="evidence" value="ECO:0007669"/>
    <property type="project" value="InterPro"/>
</dbReference>
<dbReference type="Gene3D" id="2.60.40.10">
    <property type="entry name" value="Immunoglobulins"/>
    <property type="match status" value="2"/>
</dbReference>
<dbReference type="Pfam" id="PF22019">
    <property type="entry name" value="GlgB_N"/>
    <property type="match status" value="1"/>
</dbReference>
<evidence type="ECO:0000256" key="6">
    <source>
        <dbReference type="ARBA" id="ARBA00022676"/>
    </source>
</evidence>
<evidence type="ECO:0000256" key="2">
    <source>
        <dbReference type="ARBA" id="ARBA00002953"/>
    </source>
</evidence>
<evidence type="ECO:0000256" key="1">
    <source>
        <dbReference type="ARBA" id="ARBA00000826"/>
    </source>
</evidence>
<protein>
    <recommendedName>
        <fullName evidence="10">1,4-alpha-glucan branching enzyme GlgB</fullName>
        <ecNumber evidence="10">2.4.1.18</ecNumber>
    </recommendedName>
    <alternativeName>
        <fullName evidence="10">1,4-alpha-D-glucan:1,4-alpha-D-glucan 6-glucosyl-transferase</fullName>
    </alternativeName>
    <alternativeName>
        <fullName evidence="10">Alpha-(1-&gt;4)-glucan branching enzyme</fullName>
    </alternativeName>
    <alternativeName>
        <fullName evidence="10">Glycogen branching enzyme</fullName>
        <shortName evidence="10">BE</shortName>
    </alternativeName>
</protein>
<feature type="active site" description="Proton donor" evidence="10 11">
    <location>
        <position position="463"/>
    </location>
</feature>
<dbReference type="InterPro" id="IPR054169">
    <property type="entry name" value="GlgB_N"/>
</dbReference>
<dbReference type="FunFam" id="3.20.20.80:FF:000003">
    <property type="entry name" value="1,4-alpha-glucan branching enzyme GlgB"/>
    <property type="match status" value="1"/>
</dbReference>
<dbReference type="CDD" id="cd02855">
    <property type="entry name" value="E_set_GBE_prok_N"/>
    <property type="match status" value="1"/>
</dbReference>
<dbReference type="UniPathway" id="UPA00164"/>
<dbReference type="InterPro" id="IPR006407">
    <property type="entry name" value="GlgB"/>
</dbReference>
<dbReference type="Pfam" id="PF02922">
    <property type="entry name" value="CBM_48"/>
    <property type="match status" value="1"/>
</dbReference>
<evidence type="ECO:0000256" key="4">
    <source>
        <dbReference type="ARBA" id="ARBA00009000"/>
    </source>
</evidence>
<comment type="pathway">
    <text evidence="3 10">Glycan biosynthesis; glycogen biosynthesis.</text>
</comment>
<dbReference type="InterPro" id="IPR017853">
    <property type="entry name" value="GH"/>
</dbReference>
<dbReference type="PANTHER" id="PTHR43651">
    <property type="entry name" value="1,4-ALPHA-GLUCAN-BRANCHING ENZYME"/>
    <property type="match status" value="1"/>
</dbReference>
<dbReference type="KEGG" id="mros:EHO51_15380"/>
<feature type="active site" description="Nucleophile" evidence="10 11">
    <location>
        <position position="410"/>
    </location>
</feature>
<dbReference type="Gene3D" id="3.20.20.80">
    <property type="entry name" value="Glycosidases"/>
    <property type="match status" value="1"/>
</dbReference>
<dbReference type="InterPro" id="IPR006048">
    <property type="entry name" value="A-amylase/branching_C"/>
</dbReference>
<dbReference type="GO" id="GO:0005978">
    <property type="term" value="P:glycogen biosynthetic process"/>
    <property type="evidence" value="ECO:0007669"/>
    <property type="project" value="UniProtKB-UniRule"/>
</dbReference>
<dbReference type="GO" id="GO:0005829">
    <property type="term" value="C:cytosol"/>
    <property type="evidence" value="ECO:0007669"/>
    <property type="project" value="TreeGrafter"/>
</dbReference>
<dbReference type="NCBIfam" id="NF003811">
    <property type="entry name" value="PRK05402.1"/>
    <property type="match status" value="1"/>
</dbReference>
<dbReference type="InterPro" id="IPR037439">
    <property type="entry name" value="Branching_enzy"/>
</dbReference>
<dbReference type="NCBIfam" id="NF008967">
    <property type="entry name" value="PRK12313.1"/>
    <property type="match status" value="1"/>
</dbReference>
<reference evidence="13 14" key="1">
    <citation type="submission" date="2018-11" db="EMBL/GenBank/DDBJ databases">
        <title>Genome squencing of methanotrophic bacteria isolated from alkaline groundwater in Korea.</title>
        <authorList>
            <person name="Nguyen L.N."/>
        </authorList>
    </citation>
    <scope>NUCLEOTIDE SEQUENCE [LARGE SCALE GENOMIC DNA]</scope>
    <source>
        <strain evidence="13 14">GW6</strain>
    </source>
</reference>
<comment type="subunit">
    <text evidence="10">Monomer.</text>
</comment>
<dbReference type="Pfam" id="PF02806">
    <property type="entry name" value="Alpha-amylase_C"/>
    <property type="match status" value="1"/>
</dbReference>
<dbReference type="InterPro" id="IPR014756">
    <property type="entry name" value="Ig_E-set"/>
</dbReference>
<keyword evidence="5 10" id="KW-0321">Glycogen metabolism</keyword>
<dbReference type="RefSeq" id="WP_124739618.1">
    <property type="nucleotide sequence ID" value="NZ_CP034086.1"/>
</dbReference>
<dbReference type="SUPFAM" id="SSF51445">
    <property type="entry name" value="(Trans)glycosidases"/>
    <property type="match status" value="1"/>
</dbReference>
<organism evidence="13 14">
    <name type="scientific">Methylocystis rosea</name>
    <dbReference type="NCBI Taxonomy" id="173366"/>
    <lineage>
        <taxon>Bacteria</taxon>
        <taxon>Pseudomonadati</taxon>
        <taxon>Pseudomonadota</taxon>
        <taxon>Alphaproteobacteria</taxon>
        <taxon>Hyphomicrobiales</taxon>
        <taxon>Methylocystaceae</taxon>
        <taxon>Methylocystis</taxon>
    </lineage>
</organism>
<dbReference type="SUPFAM" id="SSF81296">
    <property type="entry name" value="E set domains"/>
    <property type="match status" value="2"/>
</dbReference>
<dbReference type="InterPro" id="IPR006047">
    <property type="entry name" value="GH13_cat_dom"/>
</dbReference>
<evidence type="ECO:0000259" key="12">
    <source>
        <dbReference type="SMART" id="SM00642"/>
    </source>
</evidence>
<feature type="domain" description="Glycosyl hydrolase family 13 catalytic" evidence="12">
    <location>
        <begin position="253"/>
        <end position="622"/>
    </location>
</feature>
<dbReference type="EC" id="2.4.1.18" evidence="10"/>
<dbReference type="PIRSF" id="PIRSF000463">
    <property type="entry name" value="GlgB"/>
    <property type="match status" value="1"/>
</dbReference>
<dbReference type="GO" id="GO:0043169">
    <property type="term" value="F:cation binding"/>
    <property type="evidence" value="ECO:0007669"/>
    <property type="project" value="InterPro"/>
</dbReference>
<keyword evidence="9 10" id="KW-0119">Carbohydrate metabolism</keyword>
<name>A0A3G8M8A3_9HYPH</name>
<gene>
    <name evidence="10 13" type="primary">glgB</name>
    <name evidence="13" type="ORF">EHO51_15380</name>
</gene>
<evidence type="ECO:0000256" key="3">
    <source>
        <dbReference type="ARBA" id="ARBA00004964"/>
    </source>
</evidence>
<keyword evidence="7 10" id="KW-0808">Transferase</keyword>
<dbReference type="Gene3D" id="2.60.40.1180">
    <property type="entry name" value="Golgi alpha-mannosidase II"/>
    <property type="match status" value="1"/>
</dbReference>